<evidence type="ECO:0000256" key="1">
    <source>
        <dbReference type="ARBA" id="ARBA00004772"/>
    </source>
</evidence>
<dbReference type="GO" id="GO:0006780">
    <property type="term" value="P:uroporphyrinogen III biosynthetic process"/>
    <property type="evidence" value="ECO:0007669"/>
    <property type="project" value="UniProtKB-UniRule"/>
</dbReference>
<name>A0A1W6YTY2_9BORD</name>
<dbReference type="GO" id="GO:0006782">
    <property type="term" value="P:protoporphyrinogen IX biosynthetic process"/>
    <property type="evidence" value="ECO:0007669"/>
    <property type="project" value="UniProtKB-UniRule"/>
</dbReference>
<dbReference type="Proteomes" id="UP000194151">
    <property type="component" value="Chromosome"/>
</dbReference>
<keyword evidence="5 9" id="KW-0627">Porphyrin biosynthesis</keyword>
<evidence type="ECO:0000256" key="5">
    <source>
        <dbReference type="ARBA" id="ARBA00023244"/>
    </source>
</evidence>
<dbReference type="KEGG" id="bgv:CAL12_09525"/>
<keyword evidence="4 9" id="KW-0456">Lyase</keyword>
<dbReference type="STRING" id="1416806.CAL12_09525"/>
<dbReference type="InterPro" id="IPR039793">
    <property type="entry name" value="UROS/Hem4"/>
</dbReference>
<evidence type="ECO:0000256" key="7">
    <source>
        <dbReference type="ARBA" id="ARBA00040167"/>
    </source>
</evidence>
<dbReference type="Pfam" id="PF02602">
    <property type="entry name" value="HEM4"/>
    <property type="match status" value="1"/>
</dbReference>
<evidence type="ECO:0000256" key="6">
    <source>
        <dbReference type="ARBA" id="ARBA00037589"/>
    </source>
</evidence>
<accession>A0A1W6YTY2</accession>
<evidence type="ECO:0000256" key="3">
    <source>
        <dbReference type="ARBA" id="ARBA00013109"/>
    </source>
</evidence>
<dbReference type="Gene3D" id="3.40.50.10090">
    <property type="match status" value="2"/>
</dbReference>
<comment type="function">
    <text evidence="6 9">Catalyzes cyclization of the linear tetrapyrrole, hydroxymethylbilane, to the macrocyclic uroporphyrinogen III.</text>
</comment>
<feature type="domain" description="Tetrapyrrole biosynthesis uroporphyrinogen III synthase" evidence="10">
    <location>
        <begin position="13"/>
        <end position="225"/>
    </location>
</feature>
<dbReference type="GO" id="GO:0004852">
    <property type="term" value="F:uroporphyrinogen-III synthase activity"/>
    <property type="evidence" value="ECO:0007669"/>
    <property type="project" value="UniProtKB-UniRule"/>
</dbReference>
<organism evidence="11 12">
    <name type="scientific">Bordetella genomosp. 8</name>
    <dbReference type="NCBI Taxonomy" id="1416806"/>
    <lineage>
        <taxon>Bacteria</taxon>
        <taxon>Pseudomonadati</taxon>
        <taxon>Pseudomonadota</taxon>
        <taxon>Betaproteobacteria</taxon>
        <taxon>Burkholderiales</taxon>
        <taxon>Alcaligenaceae</taxon>
        <taxon>Bordetella</taxon>
    </lineage>
</organism>
<proteinExistence type="inferred from homology"/>
<dbReference type="EC" id="4.2.1.75" evidence="3 9"/>
<evidence type="ECO:0000256" key="4">
    <source>
        <dbReference type="ARBA" id="ARBA00023239"/>
    </source>
</evidence>
<evidence type="ECO:0000256" key="9">
    <source>
        <dbReference type="RuleBase" id="RU366031"/>
    </source>
</evidence>
<gene>
    <name evidence="11" type="ORF">CAL12_09525</name>
</gene>
<evidence type="ECO:0000256" key="8">
    <source>
        <dbReference type="ARBA" id="ARBA00048617"/>
    </source>
</evidence>
<dbReference type="InterPro" id="IPR036108">
    <property type="entry name" value="4pyrrol_syn_uPrphyn_synt_sf"/>
</dbReference>
<protein>
    <recommendedName>
        <fullName evidence="7 9">Uroporphyrinogen-III synthase</fullName>
        <ecNumber evidence="3 9">4.2.1.75</ecNumber>
    </recommendedName>
</protein>
<dbReference type="SUPFAM" id="SSF69618">
    <property type="entry name" value="HemD-like"/>
    <property type="match status" value="1"/>
</dbReference>
<dbReference type="EMBL" id="CP021108">
    <property type="protein sequence ID" value="ARP84448.1"/>
    <property type="molecule type" value="Genomic_DNA"/>
</dbReference>
<comment type="catalytic activity">
    <reaction evidence="8 9">
        <text>hydroxymethylbilane = uroporphyrinogen III + H2O</text>
        <dbReference type="Rhea" id="RHEA:18965"/>
        <dbReference type="ChEBI" id="CHEBI:15377"/>
        <dbReference type="ChEBI" id="CHEBI:57308"/>
        <dbReference type="ChEBI" id="CHEBI:57845"/>
        <dbReference type="EC" id="4.2.1.75"/>
    </reaction>
</comment>
<dbReference type="InterPro" id="IPR003754">
    <property type="entry name" value="4pyrrol_synth_uPrphyn_synth"/>
</dbReference>
<dbReference type="PANTHER" id="PTHR38042">
    <property type="entry name" value="UROPORPHYRINOGEN-III SYNTHASE, CHLOROPLASTIC"/>
    <property type="match status" value="1"/>
</dbReference>
<evidence type="ECO:0000313" key="12">
    <source>
        <dbReference type="Proteomes" id="UP000194151"/>
    </source>
</evidence>
<reference evidence="11 12" key="1">
    <citation type="submission" date="2017-05" db="EMBL/GenBank/DDBJ databases">
        <title>Complete and WGS of Bordetella genogroups.</title>
        <authorList>
            <person name="Spilker T."/>
            <person name="LiPuma J."/>
        </authorList>
    </citation>
    <scope>NUCLEOTIDE SEQUENCE [LARGE SCALE GENOMIC DNA]</scope>
    <source>
        <strain evidence="11 12">AU19157</strain>
    </source>
</reference>
<evidence type="ECO:0000313" key="11">
    <source>
        <dbReference type="EMBL" id="ARP84448.1"/>
    </source>
</evidence>
<dbReference type="PANTHER" id="PTHR38042:SF1">
    <property type="entry name" value="UROPORPHYRINOGEN-III SYNTHASE, CHLOROPLASTIC"/>
    <property type="match status" value="1"/>
</dbReference>
<evidence type="ECO:0000259" key="10">
    <source>
        <dbReference type="Pfam" id="PF02602"/>
    </source>
</evidence>
<keyword evidence="12" id="KW-1185">Reference proteome</keyword>
<comment type="similarity">
    <text evidence="2 9">Belongs to the uroporphyrinogen-III synthase family.</text>
</comment>
<comment type="pathway">
    <text evidence="1 9">Porphyrin-containing compound metabolism; protoporphyrin-IX biosynthesis; coproporphyrinogen-III from 5-aminolevulinate: step 3/4.</text>
</comment>
<dbReference type="CDD" id="cd06578">
    <property type="entry name" value="HemD"/>
    <property type="match status" value="1"/>
</dbReference>
<dbReference type="AlphaFoldDB" id="A0A1W6YTY2"/>
<evidence type="ECO:0000256" key="2">
    <source>
        <dbReference type="ARBA" id="ARBA00008133"/>
    </source>
</evidence>
<sequence>MAILTRPPGRNENLAARLEAAGWEVRTWPALDIEPLPSGAAGIPLPRDFDLAVFVSGNAAAQYLDQLRALGLGAWPPSCVIGAVGPATAARLRDSGSLDGSCEIVHPTVDAPRHDSEALWDLLAARGPIPRRVLLVRGTAGRDWLAEQLRGQGADVHAHAVYRRVPVRWDADALAQLRRWTVAGCHPSWLLTSGASVEAVRANVDRGASPAWWQECRFVLTHPRLVELLGLPPARATTSVRLCAPADDAIFDAFVSG</sequence>